<evidence type="ECO:0000256" key="1">
    <source>
        <dbReference type="SAM" id="SignalP"/>
    </source>
</evidence>
<dbReference type="EMBL" id="PJRS01000022">
    <property type="protein sequence ID" value="PLR24978.1"/>
    <property type="molecule type" value="Genomic_DNA"/>
</dbReference>
<feature type="signal peptide" evidence="1">
    <location>
        <begin position="1"/>
        <end position="18"/>
    </location>
</feature>
<proteinExistence type="predicted"/>
<dbReference type="AlphaFoldDB" id="A0A2N5DFY5"/>
<accession>A0A2N5DFY5</accession>
<evidence type="ECO:0000313" key="3">
    <source>
        <dbReference type="Proteomes" id="UP000234479"/>
    </source>
</evidence>
<reference evidence="2 3" key="1">
    <citation type="submission" date="2017-12" db="EMBL/GenBank/DDBJ databases">
        <title>The genome sequence of Caulobacter sp. 410.</title>
        <authorList>
            <person name="Gao J."/>
            <person name="Mao X."/>
            <person name="Sun J."/>
        </authorList>
    </citation>
    <scope>NUCLEOTIDE SEQUENCE [LARGE SCALE GENOMIC DNA]</scope>
    <source>
        <strain evidence="2 3">410</strain>
    </source>
</reference>
<comment type="caution">
    <text evidence="2">The sequence shown here is derived from an EMBL/GenBank/DDBJ whole genome shotgun (WGS) entry which is preliminary data.</text>
</comment>
<keyword evidence="3" id="KW-1185">Reference proteome</keyword>
<name>A0A2N5DFY5_9CAUL</name>
<feature type="chain" id="PRO_5014956891" evidence="1">
    <location>
        <begin position="19"/>
        <end position="165"/>
    </location>
</feature>
<protein>
    <submittedName>
        <fullName evidence="2">Uncharacterized protein</fullName>
    </submittedName>
</protein>
<keyword evidence="1" id="KW-0732">Signal</keyword>
<organism evidence="2 3">
    <name type="scientific">Caulobacter zeae</name>
    <dbReference type="NCBI Taxonomy" id="2055137"/>
    <lineage>
        <taxon>Bacteria</taxon>
        <taxon>Pseudomonadati</taxon>
        <taxon>Pseudomonadota</taxon>
        <taxon>Alphaproteobacteria</taxon>
        <taxon>Caulobacterales</taxon>
        <taxon>Caulobacteraceae</taxon>
        <taxon>Caulobacter</taxon>
    </lineage>
</organism>
<sequence>MILLAVAGALGAAGSSTAAPRPKVFSASHQLGFSGALVTVREDYRATKWPVSSRTFVLRGASGKTLSLALANGGAGDLSTLSLYGNGDRFFLIGAIECVEFDPVMITAARCRTRPPCATFGREGVSFLGRFDWANGFDPPHGRFGLGWRFLPLEDASETSFCPDR</sequence>
<dbReference type="Proteomes" id="UP000234479">
    <property type="component" value="Unassembled WGS sequence"/>
</dbReference>
<gene>
    <name evidence="2" type="ORF">SGCZBJ_12120</name>
</gene>
<evidence type="ECO:0000313" key="2">
    <source>
        <dbReference type="EMBL" id="PLR24978.1"/>
    </source>
</evidence>